<evidence type="ECO:0000313" key="10">
    <source>
        <dbReference type="Proteomes" id="UP000067625"/>
    </source>
</evidence>
<organism evidence="9 10">
    <name type="scientific">Bacillus gobiensis</name>
    <dbReference type="NCBI Taxonomy" id="1441095"/>
    <lineage>
        <taxon>Bacteria</taxon>
        <taxon>Bacillati</taxon>
        <taxon>Bacillota</taxon>
        <taxon>Bacilli</taxon>
        <taxon>Bacillales</taxon>
        <taxon>Bacillaceae</taxon>
        <taxon>Bacillus</taxon>
    </lineage>
</organism>
<evidence type="ECO:0000256" key="3">
    <source>
        <dbReference type="ARBA" id="ARBA00022475"/>
    </source>
</evidence>
<gene>
    <name evidence="9" type="ORF">AM592_22625</name>
</gene>
<feature type="domain" description="EamA" evidence="8">
    <location>
        <begin position="148"/>
        <end position="287"/>
    </location>
</feature>
<dbReference type="Pfam" id="PF00892">
    <property type="entry name" value="EamA"/>
    <property type="match status" value="2"/>
</dbReference>
<reference evidence="10" key="1">
    <citation type="submission" date="2015-08" db="EMBL/GenBank/DDBJ databases">
        <title>Genome sequencing project for genomic taxonomy and phylogenomics of Bacillus-like bacteria.</title>
        <authorList>
            <person name="Liu B."/>
            <person name="Wang J."/>
            <person name="Zhu Y."/>
            <person name="Liu G."/>
            <person name="Chen Q."/>
            <person name="Chen Z."/>
            <person name="Lan J."/>
            <person name="Che J."/>
            <person name="Ge C."/>
            <person name="Shi H."/>
            <person name="Pan Z."/>
            <person name="Liu X."/>
        </authorList>
    </citation>
    <scope>NUCLEOTIDE SEQUENCE [LARGE SCALE GENOMIC DNA]</scope>
    <source>
        <strain evidence="10">FJAT-4402</strain>
    </source>
</reference>
<evidence type="ECO:0000259" key="8">
    <source>
        <dbReference type="Pfam" id="PF00892"/>
    </source>
</evidence>
<dbReference type="STRING" id="1441095.AM592_22625"/>
<feature type="transmembrane region" description="Helical" evidence="7">
    <location>
        <begin position="63"/>
        <end position="83"/>
    </location>
</feature>
<feature type="transmembrane region" description="Helical" evidence="7">
    <location>
        <begin position="89"/>
        <end position="106"/>
    </location>
</feature>
<dbReference type="PATRIC" id="fig|1441095.3.peg.5010"/>
<evidence type="ECO:0000256" key="4">
    <source>
        <dbReference type="ARBA" id="ARBA00022692"/>
    </source>
</evidence>
<evidence type="ECO:0000256" key="1">
    <source>
        <dbReference type="ARBA" id="ARBA00004651"/>
    </source>
</evidence>
<keyword evidence="4 7" id="KW-0812">Transmembrane</keyword>
<dbReference type="OrthoDB" id="9812547at2"/>
<feature type="transmembrane region" description="Helical" evidence="7">
    <location>
        <begin position="30"/>
        <end position="51"/>
    </location>
</feature>
<feature type="transmembrane region" description="Helical" evidence="7">
    <location>
        <begin position="118"/>
        <end position="138"/>
    </location>
</feature>
<evidence type="ECO:0000256" key="2">
    <source>
        <dbReference type="ARBA" id="ARBA00007362"/>
    </source>
</evidence>
<feature type="transmembrane region" description="Helical" evidence="7">
    <location>
        <begin position="179"/>
        <end position="200"/>
    </location>
</feature>
<dbReference type="InterPro" id="IPR050638">
    <property type="entry name" value="AA-Vitamin_Transporters"/>
</dbReference>
<dbReference type="InterPro" id="IPR000620">
    <property type="entry name" value="EamA_dom"/>
</dbReference>
<feature type="transmembrane region" description="Helical" evidence="7">
    <location>
        <begin position="5"/>
        <end position="24"/>
    </location>
</feature>
<accession>A0A0M4FN71</accession>
<keyword evidence="10" id="KW-1185">Reference proteome</keyword>
<dbReference type="PANTHER" id="PTHR32322">
    <property type="entry name" value="INNER MEMBRANE TRANSPORTER"/>
    <property type="match status" value="1"/>
</dbReference>
<comment type="subcellular location">
    <subcellularLocation>
        <location evidence="1">Cell membrane</location>
        <topology evidence="1">Multi-pass membrane protein</topology>
    </subcellularLocation>
</comment>
<sequence length="307" mass="33455">MVYAAYLTICFIFGTTFLAIKIGVDEGFPPFLSAGIRFFVAGLILFLWMAWRKKASFSLLLKKEMMITGMCLTFGTFATIYWAEQYISSGIAAVLCATAPLMIVIIQTTVLKQKSSRLGFIGCVVGLLGVVLLTLPSLKGEMHVNWLIGCIVVLLGQVFYASGSVYMKHISHRMGDASPVTLNAAQMILGGLMLIGLSLVTEPVSFEAFSSVPAVSSVLYLIVVGSMIGHSLYYWLVIKTGPVFPSTWLYVAPFIALTLGVLLYNEFFSWTTVLGGLTIVAGVLMVNANHLLRLLRKSPVSKTTSYQ</sequence>
<feature type="transmembrane region" description="Helical" evidence="7">
    <location>
        <begin position="212"/>
        <end position="235"/>
    </location>
</feature>
<dbReference type="PANTHER" id="PTHR32322:SF18">
    <property type="entry name" value="S-ADENOSYLMETHIONINE_S-ADENOSYLHOMOCYSTEINE TRANSPORTER"/>
    <property type="match status" value="1"/>
</dbReference>
<keyword evidence="5 7" id="KW-1133">Transmembrane helix</keyword>
<dbReference type="AlphaFoldDB" id="A0A0M4FN71"/>
<dbReference type="Proteomes" id="UP000067625">
    <property type="component" value="Chromosome"/>
</dbReference>
<dbReference type="RefSeq" id="WP_053605868.1">
    <property type="nucleotide sequence ID" value="NZ_CP012600.1"/>
</dbReference>
<evidence type="ECO:0000313" key="9">
    <source>
        <dbReference type="EMBL" id="ALC83979.1"/>
    </source>
</evidence>
<dbReference type="SUPFAM" id="SSF103481">
    <property type="entry name" value="Multidrug resistance efflux transporter EmrE"/>
    <property type="match status" value="2"/>
</dbReference>
<keyword evidence="6 7" id="KW-0472">Membrane</keyword>
<proteinExistence type="inferred from homology"/>
<comment type="similarity">
    <text evidence="2">Belongs to the EamA transporter family.</text>
</comment>
<dbReference type="EMBL" id="CP012600">
    <property type="protein sequence ID" value="ALC83979.1"/>
    <property type="molecule type" value="Genomic_DNA"/>
</dbReference>
<evidence type="ECO:0000256" key="5">
    <source>
        <dbReference type="ARBA" id="ARBA00022989"/>
    </source>
</evidence>
<evidence type="ECO:0000256" key="6">
    <source>
        <dbReference type="ARBA" id="ARBA00023136"/>
    </source>
</evidence>
<keyword evidence="3" id="KW-1003">Cell membrane</keyword>
<feature type="transmembrane region" description="Helical" evidence="7">
    <location>
        <begin position="270"/>
        <end position="292"/>
    </location>
</feature>
<reference evidence="9 10" key="2">
    <citation type="journal article" date="2016" name="Int. J. Syst. Evol. Microbiol.">
        <title>Bacillus gobiensis sp. nov., isolated from a soil sample.</title>
        <authorList>
            <person name="Liu B."/>
            <person name="Liu G.H."/>
            <person name="Cetin S."/>
            <person name="Schumann P."/>
            <person name="Pan Z.Z."/>
            <person name="Chen Q.Q."/>
        </authorList>
    </citation>
    <scope>NUCLEOTIDE SEQUENCE [LARGE SCALE GENOMIC DNA]</scope>
    <source>
        <strain evidence="9 10">FJAT-4402</strain>
    </source>
</reference>
<dbReference type="InterPro" id="IPR037185">
    <property type="entry name" value="EmrE-like"/>
</dbReference>
<name>A0A0M4FN71_9BACI</name>
<dbReference type="GO" id="GO:0005886">
    <property type="term" value="C:plasma membrane"/>
    <property type="evidence" value="ECO:0007669"/>
    <property type="project" value="UniProtKB-SubCell"/>
</dbReference>
<protein>
    <submittedName>
        <fullName evidence="9">Transporter</fullName>
    </submittedName>
</protein>
<feature type="domain" description="EamA" evidence="8">
    <location>
        <begin position="6"/>
        <end position="134"/>
    </location>
</feature>
<feature type="transmembrane region" description="Helical" evidence="7">
    <location>
        <begin position="247"/>
        <end position="264"/>
    </location>
</feature>
<feature type="transmembrane region" description="Helical" evidence="7">
    <location>
        <begin position="144"/>
        <end position="167"/>
    </location>
</feature>
<evidence type="ECO:0000256" key="7">
    <source>
        <dbReference type="SAM" id="Phobius"/>
    </source>
</evidence>